<evidence type="ECO:0000256" key="6">
    <source>
        <dbReference type="ARBA" id="ARBA00023228"/>
    </source>
</evidence>
<dbReference type="EMBL" id="JBBCAQ010000023">
    <property type="protein sequence ID" value="KAK7588128.1"/>
    <property type="molecule type" value="Genomic_DNA"/>
</dbReference>
<dbReference type="SMART" id="SM00184">
    <property type="entry name" value="RING"/>
    <property type="match status" value="1"/>
</dbReference>
<dbReference type="PROSITE" id="PS50236">
    <property type="entry name" value="CHCR"/>
    <property type="match status" value="1"/>
</dbReference>
<evidence type="ECO:0000313" key="12">
    <source>
        <dbReference type="Proteomes" id="UP001367676"/>
    </source>
</evidence>
<reference evidence="11 12" key="1">
    <citation type="submission" date="2024-03" db="EMBL/GenBank/DDBJ databases">
        <title>Adaptation during the transition from Ophiocordyceps entomopathogen to insect associate is accompanied by gene loss and intensified selection.</title>
        <authorList>
            <person name="Ward C.M."/>
            <person name="Onetto C.A."/>
            <person name="Borneman A.R."/>
        </authorList>
    </citation>
    <scope>NUCLEOTIDE SEQUENCE [LARGE SCALE GENOMIC DNA]</scope>
    <source>
        <strain evidence="11">AWRI1</strain>
        <tissue evidence="11">Single Adult Female</tissue>
    </source>
</reference>
<keyword evidence="2" id="KW-0813">Transport</keyword>
<name>A0AAN9Y393_9HEMI</name>
<dbReference type="InterPro" id="IPR015943">
    <property type="entry name" value="WD40/YVTN_repeat-like_dom_sf"/>
</dbReference>
<accession>A0AAN9Y393</accession>
<protein>
    <recommendedName>
        <fullName evidence="10">RING-type domain-containing protein</fullName>
    </recommendedName>
</protein>
<gene>
    <name evidence="11" type="ORF">V9T40_005373</name>
</gene>
<evidence type="ECO:0000256" key="8">
    <source>
        <dbReference type="PROSITE-ProRule" id="PRU01006"/>
    </source>
</evidence>
<dbReference type="Gene3D" id="1.25.40.10">
    <property type="entry name" value="Tetratricopeptide repeat domain"/>
    <property type="match status" value="1"/>
</dbReference>
<comment type="subcellular location">
    <subcellularLocation>
        <location evidence="1">Lysosome</location>
    </subcellularLocation>
</comment>
<dbReference type="Pfam" id="PF23411">
    <property type="entry name" value="Beta-prop_Vps41"/>
    <property type="match status" value="1"/>
</dbReference>
<feature type="region of interest" description="Disordered" evidence="9">
    <location>
        <begin position="1"/>
        <end position="24"/>
    </location>
</feature>
<dbReference type="GO" id="GO:0034058">
    <property type="term" value="P:endosomal vesicle fusion"/>
    <property type="evidence" value="ECO:0007669"/>
    <property type="project" value="TreeGrafter"/>
</dbReference>
<evidence type="ECO:0000256" key="4">
    <source>
        <dbReference type="ARBA" id="ARBA00022833"/>
    </source>
</evidence>
<feature type="domain" description="RING-type" evidence="10">
    <location>
        <begin position="801"/>
        <end position="843"/>
    </location>
</feature>
<dbReference type="GO" id="GO:0016236">
    <property type="term" value="P:macroautophagy"/>
    <property type="evidence" value="ECO:0007669"/>
    <property type="project" value="TreeGrafter"/>
</dbReference>
<keyword evidence="12" id="KW-1185">Reference proteome</keyword>
<dbReference type="Gene3D" id="2.130.10.10">
    <property type="entry name" value="YVTN repeat-like/Quinoprotein amine dehydrogenase"/>
    <property type="match status" value="1"/>
</dbReference>
<dbReference type="InterPro" id="IPR036322">
    <property type="entry name" value="WD40_repeat_dom_sf"/>
</dbReference>
<organism evidence="11 12">
    <name type="scientific">Parthenolecanium corni</name>
    <dbReference type="NCBI Taxonomy" id="536013"/>
    <lineage>
        <taxon>Eukaryota</taxon>
        <taxon>Metazoa</taxon>
        <taxon>Ecdysozoa</taxon>
        <taxon>Arthropoda</taxon>
        <taxon>Hexapoda</taxon>
        <taxon>Insecta</taxon>
        <taxon>Pterygota</taxon>
        <taxon>Neoptera</taxon>
        <taxon>Paraneoptera</taxon>
        <taxon>Hemiptera</taxon>
        <taxon>Sternorrhyncha</taxon>
        <taxon>Coccoidea</taxon>
        <taxon>Coccidae</taxon>
        <taxon>Parthenolecanium</taxon>
    </lineage>
</organism>
<dbReference type="InterPro" id="IPR057780">
    <property type="entry name" value="Beta-prop_Vps41"/>
</dbReference>
<sequence length="852" mass="98928">MLQNSSERQLLNSSDASKPDNEDLLSEDEIEPMLKYERLCNDVQTTAQKEAVSCITFNSKIICVGTLWGLVHVFNHLGKRIHIEHMKAHTVAVNQINLDASGDFIATCADDGKAYVYGLYTVDHQLQFTTENPVYSVAIDPHYSKLGTNRRFITGSDRLLLHEKSYFMSAMRTNALQRSIGSVENLKWYGRFVAYAYQNNVRIYDIEERKLVGLIQWDQPEDNETLDRYSCCLTWKNSTTLLIGWLRTFRICHIERRHSTTKESPTFMINVVITMKVDCFICGICPLDVTQLVILANRKKRTSGRASAPRLHLFQCENSKYVEVHFDTLSLRSYRLYTCDDYHLEHCHNENKFIIACPKDVVIAAPYSDDERIDWLVAHNKFEEAMALATAKQEYLQRNTPFQVGQKYINYLLSRHEYGLAGQICAQVLGEDKDLWEKEAFKFARAGQLRAISQYLPADPQHKLDPHIYEMALCECMKREPKKFEDIIQKWSPQLYNVDDVKGAVREIVVSCPDMEKMLLETLDALLTHSKPYEEALDFFIAVKYKGVFEYIQENKLEKKLYGKLNGLLDVDPQQAVNFLVNGERLNVDEVVSELQTNKYYQYLYLDALNTNSKLEAHKYHDLLVKLYAEFCPAKLLPLLRCSRYYLLPEALTVCEKHNLYREVVHLLSRMGGSGTEKALNVLLHTVDDMEMATLFCEKHHDFELWQKLIEHYKAKPEFIEYFLPRIDQYLDARMLIRRIDDRVPIADLRHCLKDKMDQCRQKISIEESCKNIFMSDSNYAFKSFVSMQKHGHRVDNDFICNVCNQKVLPENNFNNIIIFLCSHIFHEKCLSSTGNLKICVVCVASNSKIYC</sequence>
<dbReference type="InterPro" id="IPR045111">
    <property type="entry name" value="Vps41/Vps8"/>
</dbReference>
<evidence type="ECO:0000256" key="3">
    <source>
        <dbReference type="ARBA" id="ARBA00022771"/>
    </source>
</evidence>
<feature type="repeat" description="CHCR" evidence="8">
    <location>
        <begin position="579"/>
        <end position="722"/>
    </location>
</feature>
<dbReference type="SUPFAM" id="SSF50978">
    <property type="entry name" value="WD40 repeat-like"/>
    <property type="match status" value="1"/>
</dbReference>
<evidence type="ECO:0000259" key="10">
    <source>
        <dbReference type="PROSITE" id="PS50089"/>
    </source>
</evidence>
<keyword evidence="4" id="KW-0862">Zinc</keyword>
<evidence type="ECO:0000256" key="7">
    <source>
        <dbReference type="PROSITE-ProRule" id="PRU00175"/>
    </source>
</evidence>
<dbReference type="PANTHER" id="PTHR12616:SF1">
    <property type="entry name" value="VACUOLAR PROTEIN SORTING-ASSOCIATED PROTEIN 41 HOMOLOG"/>
    <property type="match status" value="1"/>
</dbReference>
<proteinExistence type="predicted"/>
<dbReference type="GO" id="GO:0006623">
    <property type="term" value="P:protein targeting to vacuole"/>
    <property type="evidence" value="ECO:0007669"/>
    <property type="project" value="InterPro"/>
</dbReference>
<evidence type="ECO:0000256" key="5">
    <source>
        <dbReference type="ARBA" id="ARBA00022927"/>
    </source>
</evidence>
<dbReference type="InterPro" id="IPR000547">
    <property type="entry name" value="Clathrin_H-chain/VPS_repeat"/>
</dbReference>
<dbReference type="GO" id="GO:0009267">
    <property type="term" value="P:cellular response to starvation"/>
    <property type="evidence" value="ECO:0007669"/>
    <property type="project" value="TreeGrafter"/>
</dbReference>
<dbReference type="Proteomes" id="UP001367676">
    <property type="component" value="Unassembled WGS sequence"/>
</dbReference>
<keyword evidence="3 7" id="KW-0479">Metal-binding</keyword>
<dbReference type="InterPro" id="IPR011990">
    <property type="entry name" value="TPR-like_helical_dom_sf"/>
</dbReference>
<keyword evidence="5" id="KW-0653">Protein transport</keyword>
<evidence type="ECO:0000256" key="1">
    <source>
        <dbReference type="ARBA" id="ARBA00004371"/>
    </source>
</evidence>
<evidence type="ECO:0000313" key="11">
    <source>
        <dbReference type="EMBL" id="KAK7588128.1"/>
    </source>
</evidence>
<evidence type="ECO:0000256" key="9">
    <source>
        <dbReference type="SAM" id="MobiDB-lite"/>
    </source>
</evidence>
<dbReference type="PROSITE" id="PS50089">
    <property type="entry name" value="ZF_RING_2"/>
    <property type="match status" value="1"/>
</dbReference>
<dbReference type="InterPro" id="IPR001841">
    <property type="entry name" value="Znf_RING"/>
</dbReference>
<feature type="compositionally biased region" description="Polar residues" evidence="9">
    <location>
        <begin position="1"/>
        <end position="16"/>
    </location>
</feature>
<dbReference type="GO" id="GO:0008270">
    <property type="term" value="F:zinc ion binding"/>
    <property type="evidence" value="ECO:0007669"/>
    <property type="project" value="UniProtKB-KW"/>
</dbReference>
<dbReference type="AlphaFoldDB" id="A0AAN9Y393"/>
<keyword evidence="6" id="KW-0458">Lysosome</keyword>
<dbReference type="GO" id="GO:0030897">
    <property type="term" value="C:HOPS complex"/>
    <property type="evidence" value="ECO:0007669"/>
    <property type="project" value="TreeGrafter"/>
</dbReference>
<dbReference type="GO" id="GO:0005764">
    <property type="term" value="C:lysosome"/>
    <property type="evidence" value="ECO:0007669"/>
    <property type="project" value="UniProtKB-SubCell"/>
</dbReference>
<dbReference type="GO" id="GO:0005770">
    <property type="term" value="C:late endosome"/>
    <property type="evidence" value="ECO:0007669"/>
    <property type="project" value="TreeGrafter"/>
</dbReference>
<dbReference type="Pfam" id="PF23556">
    <property type="entry name" value="TPR_Vps41"/>
    <property type="match status" value="1"/>
</dbReference>
<dbReference type="PANTHER" id="PTHR12616">
    <property type="entry name" value="VACUOLAR PROTEIN SORTING VPS41"/>
    <property type="match status" value="1"/>
</dbReference>
<keyword evidence="3 7" id="KW-0863">Zinc-finger</keyword>
<evidence type="ECO:0000256" key="2">
    <source>
        <dbReference type="ARBA" id="ARBA00022448"/>
    </source>
</evidence>
<dbReference type="SMART" id="SM00299">
    <property type="entry name" value="CLH"/>
    <property type="match status" value="1"/>
</dbReference>
<comment type="caution">
    <text evidence="11">The sequence shown here is derived from an EMBL/GenBank/DDBJ whole genome shotgun (WGS) entry which is preliminary data.</text>
</comment>